<dbReference type="InterPro" id="IPR036935">
    <property type="entry name" value="Ribosomal_bL9_N_sf"/>
</dbReference>
<evidence type="ECO:0000256" key="4">
    <source>
        <dbReference type="SAM" id="MobiDB-lite"/>
    </source>
</evidence>
<dbReference type="Pfam" id="PF01281">
    <property type="entry name" value="Ribosomal_L9_N"/>
    <property type="match status" value="1"/>
</dbReference>
<dbReference type="EMBL" id="HBIW01025159">
    <property type="protein sequence ID" value="CAE0706252.1"/>
    <property type="molecule type" value="Transcribed_RNA"/>
</dbReference>
<keyword evidence="2" id="KW-0689">Ribosomal protein</keyword>
<dbReference type="InterPro" id="IPR009027">
    <property type="entry name" value="Ribosomal_bL9/RNase_H1_N"/>
</dbReference>
<dbReference type="InterPro" id="IPR020070">
    <property type="entry name" value="Ribosomal_bL9_N"/>
</dbReference>
<dbReference type="SUPFAM" id="SSF55658">
    <property type="entry name" value="L9 N-domain-like"/>
    <property type="match status" value="1"/>
</dbReference>
<evidence type="ECO:0000256" key="1">
    <source>
        <dbReference type="ARBA" id="ARBA00010605"/>
    </source>
</evidence>
<evidence type="ECO:0000259" key="5">
    <source>
        <dbReference type="Pfam" id="PF01281"/>
    </source>
</evidence>
<feature type="region of interest" description="Disordered" evidence="4">
    <location>
        <begin position="77"/>
        <end position="109"/>
    </location>
</feature>
<evidence type="ECO:0000313" key="6">
    <source>
        <dbReference type="EMBL" id="CAE0706252.1"/>
    </source>
</evidence>
<sequence length="109" mass="11723">MLRRAAVHTKLIARRPLATRQALLLKDTILKGRTERAGAVVTVAGGHLRNYLYPRGVAVPATPENLARYEDLAASEAPAPVEAPVKPRAPTVTPSARTEYLEGGVRSES</sequence>
<dbReference type="AlphaFoldDB" id="A0A7S4A7T3"/>
<reference evidence="6" key="1">
    <citation type="submission" date="2021-01" db="EMBL/GenBank/DDBJ databases">
        <authorList>
            <person name="Corre E."/>
            <person name="Pelletier E."/>
            <person name="Niang G."/>
            <person name="Scheremetjew M."/>
            <person name="Finn R."/>
            <person name="Kale V."/>
            <person name="Holt S."/>
            <person name="Cochrane G."/>
            <person name="Meng A."/>
            <person name="Brown T."/>
            <person name="Cohen L."/>
        </authorList>
    </citation>
    <scope>NUCLEOTIDE SEQUENCE</scope>
    <source>
        <strain evidence="6">CCMP1756</strain>
    </source>
</reference>
<name>A0A7S4A7T3_9STRA</name>
<feature type="domain" description="Ribosomal protein L9" evidence="5">
    <location>
        <begin position="36"/>
        <end position="69"/>
    </location>
</feature>
<accession>A0A7S4A7T3</accession>
<dbReference type="Gene3D" id="3.40.5.10">
    <property type="entry name" value="Ribosomal protein L9, N-terminal domain"/>
    <property type="match status" value="1"/>
</dbReference>
<dbReference type="GO" id="GO:0005840">
    <property type="term" value="C:ribosome"/>
    <property type="evidence" value="ECO:0007669"/>
    <property type="project" value="UniProtKB-KW"/>
</dbReference>
<keyword evidence="3" id="KW-0687">Ribonucleoprotein</keyword>
<dbReference type="GO" id="GO:1990904">
    <property type="term" value="C:ribonucleoprotein complex"/>
    <property type="evidence" value="ECO:0007669"/>
    <property type="project" value="UniProtKB-KW"/>
</dbReference>
<proteinExistence type="inferred from homology"/>
<protein>
    <recommendedName>
        <fullName evidence="5">Ribosomal protein L9 domain-containing protein</fullName>
    </recommendedName>
</protein>
<comment type="similarity">
    <text evidence="1">Belongs to the bacterial ribosomal protein bL9 family.</text>
</comment>
<evidence type="ECO:0000256" key="3">
    <source>
        <dbReference type="ARBA" id="ARBA00023274"/>
    </source>
</evidence>
<gene>
    <name evidence="6" type="ORF">PCAL00307_LOCUS21702</name>
</gene>
<feature type="compositionally biased region" description="Low complexity" evidence="4">
    <location>
        <begin position="77"/>
        <end position="90"/>
    </location>
</feature>
<organism evidence="6">
    <name type="scientific">Pelagomonas calceolata</name>
    <dbReference type="NCBI Taxonomy" id="35677"/>
    <lineage>
        <taxon>Eukaryota</taxon>
        <taxon>Sar</taxon>
        <taxon>Stramenopiles</taxon>
        <taxon>Ochrophyta</taxon>
        <taxon>Pelagophyceae</taxon>
        <taxon>Pelagomonadales</taxon>
        <taxon>Pelagomonadaceae</taxon>
        <taxon>Pelagomonas</taxon>
    </lineage>
</organism>
<evidence type="ECO:0000256" key="2">
    <source>
        <dbReference type="ARBA" id="ARBA00022980"/>
    </source>
</evidence>